<dbReference type="OrthoDB" id="6060441at2759"/>
<dbReference type="Proteomes" id="UP000683360">
    <property type="component" value="Unassembled WGS sequence"/>
</dbReference>
<comment type="caution">
    <text evidence="4">The sequence shown here is derived from an EMBL/GenBank/DDBJ whole genome shotgun (WGS) entry which is preliminary data.</text>
</comment>
<protein>
    <recommendedName>
        <fullName evidence="3">VWFD domain-containing protein</fullName>
    </recommendedName>
</protein>
<proteinExistence type="predicted"/>
<name>A0A8S3SYI4_MYTED</name>
<dbReference type="EMBL" id="CAJPWZ010001791">
    <property type="protein sequence ID" value="CAG2223720.1"/>
    <property type="molecule type" value="Genomic_DNA"/>
</dbReference>
<feature type="domain" description="VWFD" evidence="3">
    <location>
        <begin position="597"/>
        <end position="774"/>
    </location>
</feature>
<dbReference type="InterPro" id="IPR011042">
    <property type="entry name" value="6-blade_b-propeller_TolB-like"/>
</dbReference>
<dbReference type="SUPFAM" id="SSF63825">
    <property type="entry name" value="YWTD domain"/>
    <property type="match status" value="1"/>
</dbReference>
<reference evidence="4" key="1">
    <citation type="submission" date="2021-03" db="EMBL/GenBank/DDBJ databases">
        <authorList>
            <person name="Bekaert M."/>
        </authorList>
    </citation>
    <scope>NUCLEOTIDE SEQUENCE</scope>
</reference>
<dbReference type="PANTHER" id="PTHR46513">
    <property type="entry name" value="VITELLOGENIN RECEPTOR-LIKE PROTEIN-RELATED-RELATED"/>
    <property type="match status" value="1"/>
</dbReference>
<feature type="repeat" description="LDL-receptor class B" evidence="1">
    <location>
        <begin position="172"/>
        <end position="213"/>
    </location>
</feature>
<dbReference type="Gene3D" id="2.120.10.30">
    <property type="entry name" value="TolB, C-terminal domain"/>
    <property type="match status" value="1"/>
</dbReference>
<keyword evidence="5" id="KW-1185">Reference proteome</keyword>
<dbReference type="PANTHER" id="PTHR46513:SF44">
    <property type="entry name" value="LDL RECEPTOR RELATED PROTEIN 4"/>
    <property type="match status" value="1"/>
</dbReference>
<dbReference type="InterPro" id="IPR000033">
    <property type="entry name" value="LDLR_classB_rpt"/>
</dbReference>
<accession>A0A8S3SYI4</accession>
<feature type="region of interest" description="Disordered" evidence="2">
    <location>
        <begin position="746"/>
        <end position="774"/>
    </location>
</feature>
<sequence>MGIAYKDDINLPIQIGYFILQYANLRMLQFYYDFLDVYIDRSNFAYYEMDTNSAYIVLSGPDLPSVVKPEMQDEFPNFCPNLIVLDRDRIYLINMNESTVTKLVVDLPSKGSESFQIDYHQTKSYIYWVDPYYGTMHRTCYPCNDNERMIEEIIPKSSLYHPISFSIDSDNDHIYWSDSSYNAVIRSNLDGSNKTVIIKSSNGIGHLTLDVKNSWIYFMDDEIGTIERSTLDGNAKVVVISDSVMTKKSRILLDFEGGRIHWTVRNMIRSAFLNGSDIQEIKGYGNQNYRYSINGIAVYNDYLYYTNNWSGRYVNQVDRSGSNFARSAMVHDSINDMKIFNGRVKKDPCVTYKRLDNAEKRSTGFFADWTSEESISDDMLEEGWYRIYSDNGDDMPTTQLPGTKYCGTMNPFWLNGTLPKFVDGNTTVESCMQTNQSICEESVNIIIRNCDGYNVYYLRPTPANSSYCFGSGPVHCPASMSSETEYYPGCSSNFPTASLSVEVEALLTEGEIIPIPNLDPKPSLIPIFKCEFDDQSNGTYAYDVYWLICGNVIKNNTNLLFKDITNAIVLKETDWHGKYKMNMEVDVVDKDSVLKNRLCQSYNDPHFRTFDGRYYDYMGIGEFVMYKNDLGPYRVHALFTSCYDGSAGTSCICGIAIRSKESLFVLRTCRNISKTEKHLLQQPIVSLTSCDKTDMSIKNTNNNYKIILPIATEIQFSIARRFISVISIKPSVKDINTAKGLCGVPSTSKDPSDDFTHREKGAINNEKSFADSWK</sequence>
<feature type="compositionally biased region" description="Basic and acidic residues" evidence="2">
    <location>
        <begin position="750"/>
        <end position="761"/>
    </location>
</feature>
<evidence type="ECO:0000313" key="4">
    <source>
        <dbReference type="EMBL" id="CAG2223720.1"/>
    </source>
</evidence>
<evidence type="ECO:0000256" key="1">
    <source>
        <dbReference type="PROSITE-ProRule" id="PRU00461"/>
    </source>
</evidence>
<evidence type="ECO:0000259" key="3">
    <source>
        <dbReference type="PROSITE" id="PS51233"/>
    </source>
</evidence>
<dbReference type="SMART" id="SM00135">
    <property type="entry name" value="LY"/>
    <property type="match status" value="4"/>
</dbReference>
<organism evidence="4 5">
    <name type="scientific">Mytilus edulis</name>
    <name type="common">Blue mussel</name>
    <dbReference type="NCBI Taxonomy" id="6550"/>
    <lineage>
        <taxon>Eukaryota</taxon>
        <taxon>Metazoa</taxon>
        <taxon>Spiralia</taxon>
        <taxon>Lophotrochozoa</taxon>
        <taxon>Mollusca</taxon>
        <taxon>Bivalvia</taxon>
        <taxon>Autobranchia</taxon>
        <taxon>Pteriomorphia</taxon>
        <taxon>Mytilida</taxon>
        <taxon>Mytiloidea</taxon>
        <taxon>Mytilidae</taxon>
        <taxon>Mytilinae</taxon>
        <taxon>Mytilus</taxon>
    </lineage>
</organism>
<dbReference type="PROSITE" id="PS51120">
    <property type="entry name" value="LDLRB"/>
    <property type="match status" value="1"/>
</dbReference>
<dbReference type="InterPro" id="IPR050778">
    <property type="entry name" value="Cueball_EGF_LRP_Nidogen"/>
</dbReference>
<evidence type="ECO:0000313" key="5">
    <source>
        <dbReference type="Proteomes" id="UP000683360"/>
    </source>
</evidence>
<dbReference type="PROSITE" id="PS51233">
    <property type="entry name" value="VWFD"/>
    <property type="match status" value="1"/>
</dbReference>
<dbReference type="Pfam" id="PF00094">
    <property type="entry name" value="VWD"/>
    <property type="match status" value="1"/>
</dbReference>
<dbReference type="AlphaFoldDB" id="A0A8S3SYI4"/>
<dbReference type="InterPro" id="IPR001846">
    <property type="entry name" value="VWF_type-D"/>
</dbReference>
<evidence type="ECO:0000256" key="2">
    <source>
        <dbReference type="SAM" id="MobiDB-lite"/>
    </source>
</evidence>
<gene>
    <name evidence="4" type="ORF">MEDL_36875</name>
</gene>